<comment type="caution">
    <text evidence="2">The sequence shown here is derived from an EMBL/GenBank/DDBJ whole genome shotgun (WGS) entry which is preliminary data.</text>
</comment>
<dbReference type="GO" id="GO:0000049">
    <property type="term" value="F:tRNA binding"/>
    <property type="evidence" value="ECO:0007669"/>
    <property type="project" value="TreeGrafter"/>
</dbReference>
<feature type="domain" description="ELP1 TPR" evidence="1">
    <location>
        <begin position="136"/>
        <end position="281"/>
    </location>
</feature>
<dbReference type="InterPro" id="IPR006849">
    <property type="entry name" value="Elp1"/>
</dbReference>
<organism evidence="2 3">
    <name type="scientific">Lucilia cuprina</name>
    <name type="common">Green bottle fly</name>
    <name type="synonym">Australian sheep blowfly</name>
    <dbReference type="NCBI Taxonomy" id="7375"/>
    <lineage>
        <taxon>Eukaryota</taxon>
        <taxon>Metazoa</taxon>
        <taxon>Ecdysozoa</taxon>
        <taxon>Arthropoda</taxon>
        <taxon>Hexapoda</taxon>
        <taxon>Insecta</taxon>
        <taxon>Pterygota</taxon>
        <taxon>Neoptera</taxon>
        <taxon>Endopterygota</taxon>
        <taxon>Diptera</taxon>
        <taxon>Brachycera</taxon>
        <taxon>Muscomorpha</taxon>
        <taxon>Oestroidea</taxon>
        <taxon>Calliphoridae</taxon>
        <taxon>Luciliinae</taxon>
        <taxon>Lucilia</taxon>
    </lineage>
</organism>
<evidence type="ECO:0000313" key="2">
    <source>
        <dbReference type="EMBL" id="KNC22608.1"/>
    </source>
</evidence>
<keyword evidence="3" id="KW-1185">Reference proteome</keyword>
<dbReference type="PANTHER" id="PTHR12747">
    <property type="entry name" value="ELONGATOR COMPLEX PROTEIN 1"/>
    <property type="match status" value="1"/>
</dbReference>
<protein>
    <recommendedName>
        <fullName evidence="1">ELP1 TPR domain-containing protein</fullName>
    </recommendedName>
</protein>
<accession>A0A0L0BRJ0</accession>
<sequence length="293" mass="32875">MRNILPYVLATLDAEFPNSKLLKVCIEQETVFLLYGNGEELIVRAWSPTTSFRQEVRFDCFNQSVAGFQGNSLDDTALVVLSNGDVFSVILNDGVVIELGSLETQIYACSWSPDLELVALYLETGKFLLLSTDFEKYTKALTHLIAQNDVSSDKILEFVERHELHAEALKQLTEDSEARKPILESQAKKFMLASKYEQAGLNFEILGMVKEAVDAYVLAQDWKKALSLVPEESQCDIALQIAESCEASKNFDDAGHLFAYFLQKYTLAIECYCQGSQFDDATLVAYKHDLISD</sequence>
<dbReference type="AlphaFoldDB" id="A0A0L0BRJ0"/>
<dbReference type="InterPro" id="IPR056166">
    <property type="entry name" value="TPR_ELP1"/>
</dbReference>
<proteinExistence type="predicted"/>
<reference evidence="2 3" key="1">
    <citation type="journal article" date="2015" name="Nat. Commun.">
        <title>Lucilia cuprina genome unlocks parasitic fly biology to underpin future interventions.</title>
        <authorList>
            <person name="Anstead C.A."/>
            <person name="Korhonen P.K."/>
            <person name="Young N.D."/>
            <person name="Hall R.S."/>
            <person name="Jex A.R."/>
            <person name="Murali S.C."/>
            <person name="Hughes D.S."/>
            <person name="Lee S.F."/>
            <person name="Perry T."/>
            <person name="Stroehlein A.J."/>
            <person name="Ansell B.R."/>
            <person name="Breugelmans B."/>
            <person name="Hofmann A."/>
            <person name="Qu J."/>
            <person name="Dugan S."/>
            <person name="Lee S.L."/>
            <person name="Chao H."/>
            <person name="Dinh H."/>
            <person name="Han Y."/>
            <person name="Doddapaneni H.V."/>
            <person name="Worley K.C."/>
            <person name="Muzny D.M."/>
            <person name="Ioannidis P."/>
            <person name="Waterhouse R.M."/>
            <person name="Zdobnov E.M."/>
            <person name="James P.J."/>
            <person name="Bagnall N.H."/>
            <person name="Kotze A.C."/>
            <person name="Gibbs R.A."/>
            <person name="Richards S."/>
            <person name="Batterham P."/>
            <person name="Gasser R.B."/>
        </authorList>
    </citation>
    <scope>NUCLEOTIDE SEQUENCE [LARGE SCALE GENOMIC DNA]</scope>
    <source>
        <strain evidence="2 3">LS</strain>
        <tissue evidence="2">Full body</tissue>
    </source>
</reference>
<dbReference type="STRING" id="7375.A0A0L0BRJ0"/>
<dbReference type="GO" id="GO:0005829">
    <property type="term" value="C:cytosol"/>
    <property type="evidence" value="ECO:0007669"/>
    <property type="project" value="TreeGrafter"/>
</dbReference>
<feature type="non-terminal residue" evidence="2">
    <location>
        <position position="293"/>
    </location>
</feature>
<dbReference type="GO" id="GO:0002926">
    <property type="term" value="P:tRNA wobble base 5-methoxycarbonylmethyl-2-thiouridinylation"/>
    <property type="evidence" value="ECO:0007669"/>
    <property type="project" value="TreeGrafter"/>
</dbReference>
<name>A0A0L0BRJ0_LUCCU</name>
<dbReference type="PANTHER" id="PTHR12747:SF0">
    <property type="entry name" value="ELONGATOR COMPLEX PROTEIN 1"/>
    <property type="match status" value="1"/>
</dbReference>
<dbReference type="Proteomes" id="UP000037069">
    <property type="component" value="Unassembled WGS sequence"/>
</dbReference>
<evidence type="ECO:0000313" key="3">
    <source>
        <dbReference type="Proteomes" id="UP000037069"/>
    </source>
</evidence>
<dbReference type="Pfam" id="PF23878">
    <property type="entry name" value="TPR_ELP1"/>
    <property type="match status" value="1"/>
</dbReference>
<dbReference type="UniPathway" id="UPA00988"/>
<dbReference type="EMBL" id="JRES01001479">
    <property type="protein sequence ID" value="KNC22608.1"/>
    <property type="molecule type" value="Genomic_DNA"/>
</dbReference>
<gene>
    <name evidence="2" type="ORF">FF38_00473</name>
</gene>
<evidence type="ECO:0000259" key="1">
    <source>
        <dbReference type="Pfam" id="PF23878"/>
    </source>
</evidence>
<dbReference type="GO" id="GO:0033588">
    <property type="term" value="C:elongator holoenzyme complex"/>
    <property type="evidence" value="ECO:0007669"/>
    <property type="project" value="InterPro"/>
</dbReference>